<dbReference type="InterPro" id="IPR009927">
    <property type="entry name" value="DUF1464"/>
</dbReference>
<protein>
    <recommendedName>
        <fullName evidence="3">DUF1464 domain-containing protein</fullName>
    </recommendedName>
</protein>
<proteinExistence type="predicted"/>
<reference evidence="1 2" key="1">
    <citation type="submission" date="2017-02" db="EMBL/GenBank/DDBJ databases">
        <title>isolation and characterization of a novel temperate virus Aeropyrum globular virus 1 infecting hyperthermophilic archaeon Aeropyrum.</title>
        <authorList>
            <person name="Yumiya M."/>
            <person name="Yoshida T."/>
            <person name="Sako Y."/>
        </authorList>
    </citation>
    <scope>NUCLEOTIDE SEQUENCE [LARGE SCALE GENOMIC DNA]</scope>
    <source>
        <strain evidence="1 2">YK1-12-2013</strain>
    </source>
</reference>
<comment type="caution">
    <text evidence="1">The sequence shown here is derived from an EMBL/GenBank/DDBJ whole genome shotgun (WGS) entry which is preliminary data.</text>
</comment>
<sequence length="389" mass="40646">MPKVVGIDPGTGSMDVLGFDDESNNVFLEESIPRDEVTRDPSLPLRIVEEASAKVGGLDAVVAPSGYGMPLKRASEAAPGDICEATFIHSSDEVLGLRIVGLRRLMALFAASDLPAWFTPGVIHLPTVPAWRKVGRIDMGTADKLYTVAAALRTEVEYHGVEPGAARFIAVEAGTAYTAAVAVVGGKVVDGVGGTSGFHGFMGGGAMDGEVAYALAAVAPRFSKALLFKGGAGWVAGVSSPAELEEKASEGGGLEALEMLGEGVVKSVATLLPSLRPEGGEVRVYVSGRLFSLGRLGGELMSRLRDFLSSIGLTPRVLTIERLGSKTKEGASGAALVASGLAGGRYKWLVDHLELKRSSGSIFDHLPVDEDLRRAVRLEFRSCSPLGEA</sequence>
<dbReference type="PIRSF" id="PIRSF009433">
    <property type="entry name" value="DUF1464"/>
    <property type="match status" value="1"/>
</dbReference>
<accession>A0A401H7T8</accession>
<dbReference type="AlphaFoldDB" id="A0A401H7T8"/>
<dbReference type="RefSeq" id="WP_131159583.1">
    <property type="nucleotide sequence ID" value="NZ_BDMD01000008.1"/>
</dbReference>
<dbReference type="Proteomes" id="UP000291213">
    <property type="component" value="Unassembled WGS sequence"/>
</dbReference>
<evidence type="ECO:0000313" key="1">
    <source>
        <dbReference type="EMBL" id="GBF08515.1"/>
    </source>
</evidence>
<evidence type="ECO:0008006" key="3">
    <source>
        <dbReference type="Google" id="ProtNLM"/>
    </source>
</evidence>
<dbReference type="EMBL" id="BDMD01000008">
    <property type="protein sequence ID" value="GBF08515.1"/>
    <property type="molecule type" value="Genomic_DNA"/>
</dbReference>
<name>A0A401H7T8_AERPX</name>
<organism evidence="1 2">
    <name type="scientific">Aeropyrum pernix</name>
    <dbReference type="NCBI Taxonomy" id="56636"/>
    <lineage>
        <taxon>Archaea</taxon>
        <taxon>Thermoproteota</taxon>
        <taxon>Thermoprotei</taxon>
        <taxon>Desulfurococcales</taxon>
        <taxon>Desulfurococcaceae</taxon>
        <taxon>Aeropyrum</taxon>
    </lineage>
</organism>
<gene>
    <name evidence="1" type="ORF">apy_02400</name>
</gene>
<dbReference type="Pfam" id="PF07318">
    <property type="entry name" value="DUF1464"/>
    <property type="match status" value="1"/>
</dbReference>
<dbReference type="OrthoDB" id="146520at2157"/>
<evidence type="ECO:0000313" key="2">
    <source>
        <dbReference type="Proteomes" id="UP000291213"/>
    </source>
</evidence>